<evidence type="ECO:0000313" key="6">
    <source>
        <dbReference type="EMBL" id="CAF0841463.1"/>
    </source>
</evidence>
<proteinExistence type="inferred from homology"/>
<dbReference type="PANTHER" id="PTHR22012:SF2">
    <property type="entry name" value="FIBROUS SHEATH-INTERACTING PROTEIN 1"/>
    <property type="match status" value="1"/>
</dbReference>
<dbReference type="Proteomes" id="UP000663891">
    <property type="component" value="Unassembled WGS sequence"/>
</dbReference>
<comment type="similarity">
    <text evidence="1">Belongs to the FSIP1 family.</text>
</comment>
<keyword evidence="3 4" id="KW-0175">Coiled coil</keyword>
<name>A0A813VGP4_9BILA</name>
<feature type="region of interest" description="Disordered" evidence="5">
    <location>
        <begin position="466"/>
        <end position="493"/>
    </location>
</feature>
<comment type="caution">
    <text evidence="6">The sequence shown here is derived from an EMBL/GenBank/DDBJ whole genome shotgun (WGS) entry which is preliminary data.</text>
</comment>
<feature type="region of interest" description="Disordered" evidence="5">
    <location>
        <begin position="1"/>
        <end position="43"/>
    </location>
</feature>
<dbReference type="AlphaFoldDB" id="A0A813VGP4"/>
<evidence type="ECO:0000256" key="2">
    <source>
        <dbReference type="ARBA" id="ARBA00019480"/>
    </source>
</evidence>
<protein>
    <recommendedName>
        <fullName evidence="2">Fibrous sheath-interacting protein 1</fullName>
    </recommendedName>
</protein>
<evidence type="ECO:0000256" key="3">
    <source>
        <dbReference type="ARBA" id="ARBA00023054"/>
    </source>
</evidence>
<evidence type="ECO:0000256" key="4">
    <source>
        <dbReference type="SAM" id="Coils"/>
    </source>
</evidence>
<dbReference type="EMBL" id="CAJNON010000037">
    <property type="protein sequence ID" value="CAF0841463.1"/>
    <property type="molecule type" value="Genomic_DNA"/>
</dbReference>
<sequence length="521" mass="59780">MTDNNSQSDEYSDDNSVKSANSFVANVEEDEENLSRPSSNLNNYPILPPIKPSTKENNSQQQYFIKHLQEKYQADKQDTLEIGNEAKLDDAYLKMKRLDKALEEAFEKEKQVKVETMSLMKKLRSEMQSMTSILPDDTNELSHTQSNLKRFLALDDEILKLDGGYLEYDNSNTPESIFKTQINDPLDDSNSVHKSDKVSSNSNTKSSSLNKNKKKSSISSNSTINSKDKSKQTKPPEKDFIKRNIQLAKEAGGAWALTDDEKQRLKQLLDEDEQVNVVALPGSHINGYIPSINESQRLKEIDDLLEKEYYNPLLNHQLRRNNHNDVDYTTMQQITNEENEQIDNHFGERVLKETRLQREHMQRLKKIDEKLEILHQPMTEEKIEAILSEEQLNELLGQCAVDDMKSRYSLLNRDREDYQEIDFNELSNYALTHYVGNTQGPLITDEIIQLLINEAQQEGITMRQFHDDDVEDGGGGEENMHSSQQQQQQHTASLSFAPAIDRPSSTTSTASHIDIYNRNLS</sequence>
<feature type="compositionally biased region" description="Basic and acidic residues" evidence="5">
    <location>
        <begin position="226"/>
        <end position="239"/>
    </location>
</feature>
<feature type="region of interest" description="Disordered" evidence="5">
    <location>
        <begin position="176"/>
        <end position="239"/>
    </location>
</feature>
<dbReference type="Pfam" id="PF15554">
    <property type="entry name" value="FSIP1"/>
    <property type="match status" value="1"/>
</dbReference>
<feature type="coiled-coil region" evidence="4">
    <location>
        <begin position="88"/>
        <end position="115"/>
    </location>
</feature>
<dbReference type="PRINTS" id="PR02075">
    <property type="entry name" value="FIBSHEATHIP1"/>
</dbReference>
<dbReference type="InterPro" id="IPR026246">
    <property type="entry name" value="Fsip1"/>
</dbReference>
<dbReference type="OrthoDB" id="9946895at2759"/>
<evidence type="ECO:0000256" key="5">
    <source>
        <dbReference type="SAM" id="MobiDB-lite"/>
    </source>
</evidence>
<evidence type="ECO:0000256" key="1">
    <source>
        <dbReference type="ARBA" id="ARBA00010495"/>
    </source>
</evidence>
<reference evidence="6" key="1">
    <citation type="submission" date="2021-02" db="EMBL/GenBank/DDBJ databases">
        <authorList>
            <person name="Nowell W R."/>
        </authorList>
    </citation>
    <scope>NUCLEOTIDE SEQUENCE</scope>
</reference>
<organism evidence="6 7">
    <name type="scientific">Adineta steineri</name>
    <dbReference type="NCBI Taxonomy" id="433720"/>
    <lineage>
        <taxon>Eukaryota</taxon>
        <taxon>Metazoa</taxon>
        <taxon>Spiralia</taxon>
        <taxon>Gnathifera</taxon>
        <taxon>Rotifera</taxon>
        <taxon>Eurotatoria</taxon>
        <taxon>Bdelloidea</taxon>
        <taxon>Adinetida</taxon>
        <taxon>Adinetidae</taxon>
        <taxon>Adineta</taxon>
    </lineage>
</organism>
<feature type="compositionally biased region" description="Low complexity" evidence="5">
    <location>
        <begin position="198"/>
        <end position="210"/>
    </location>
</feature>
<accession>A0A813VGP4</accession>
<evidence type="ECO:0000313" key="7">
    <source>
        <dbReference type="Proteomes" id="UP000663891"/>
    </source>
</evidence>
<gene>
    <name evidence="6" type="ORF">VCS650_LOCUS6160</name>
</gene>
<dbReference type="PANTHER" id="PTHR22012">
    <property type="entry name" value="FIBROUS SHEATH INTERACTING PROTEIN 1"/>
    <property type="match status" value="1"/>
</dbReference>